<feature type="active site" description="Proton donor" evidence="1">
    <location>
        <position position="92"/>
    </location>
</feature>
<proteinExistence type="predicted"/>
<dbReference type="InterPro" id="IPR050246">
    <property type="entry name" value="Class_II_FBP_aldolase"/>
</dbReference>
<keyword evidence="3" id="KW-0479">Metal-binding</keyword>
<evidence type="ECO:0000256" key="3">
    <source>
        <dbReference type="PIRSR" id="PIRSR001359-3"/>
    </source>
</evidence>
<feature type="binding site" evidence="3">
    <location>
        <position position="93"/>
    </location>
    <ligand>
        <name>Zn(2+)</name>
        <dbReference type="ChEBI" id="CHEBI:29105"/>
        <label>1</label>
        <note>catalytic</note>
    </ligand>
</feature>
<feature type="binding site" evidence="3">
    <location>
        <position position="218"/>
    </location>
    <ligand>
        <name>Zn(2+)</name>
        <dbReference type="ChEBI" id="CHEBI:29105"/>
        <label>1</label>
        <note>catalytic</note>
    </ligand>
</feature>
<feature type="binding site" evidence="3">
    <location>
        <position position="189"/>
    </location>
    <ligand>
        <name>Zn(2+)</name>
        <dbReference type="ChEBI" id="CHEBI:29105"/>
        <label>1</label>
        <note>catalytic</note>
    </ligand>
</feature>
<gene>
    <name evidence="4" type="ORF">FHS19_003246</name>
</gene>
<dbReference type="SUPFAM" id="SSF51569">
    <property type="entry name" value="Aldolase"/>
    <property type="match status" value="1"/>
</dbReference>
<organism evidence="4 5">
    <name type="scientific">Paenibacillus rhizosphaerae</name>
    <dbReference type="NCBI Taxonomy" id="297318"/>
    <lineage>
        <taxon>Bacteria</taxon>
        <taxon>Bacillati</taxon>
        <taxon>Bacillota</taxon>
        <taxon>Bacilli</taxon>
        <taxon>Bacillales</taxon>
        <taxon>Paenibacillaceae</taxon>
        <taxon>Paenibacillus</taxon>
    </lineage>
</organism>
<dbReference type="InterPro" id="IPR013785">
    <property type="entry name" value="Aldolase_TIM"/>
</dbReference>
<evidence type="ECO:0000256" key="1">
    <source>
        <dbReference type="PIRSR" id="PIRSR001359-1"/>
    </source>
</evidence>
<comment type="caution">
    <text evidence="4">The sequence shown here is derived from an EMBL/GenBank/DDBJ whole genome shotgun (WGS) entry which is preliminary data.</text>
</comment>
<feature type="binding site" evidence="3">
    <location>
        <position position="114"/>
    </location>
    <ligand>
        <name>Zn(2+)</name>
        <dbReference type="ChEBI" id="CHEBI:29105"/>
        <label>2</label>
    </ligand>
</feature>
<dbReference type="GO" id="GO:0004332">
    <property type="term" value="F:fructose-bisphosphate aldolase activity"/>
    <property type="evidence" value="ECO:0007669"/>
    <property type="project" value="UniProtKB-EC"/>
</dbReference>
<dbReference type="PANTHER" id="PTHR30304">
    <property type="entry name" value="D-TAGATOSE-1,6-BISPHOSPHATE ALDOLASE"/>
    <property type="match status" value="1"/>
</dbReference>
<comment type="cofactor">
    <cofactor evidence="3">
        <name>Zn(2+)</name>
        <dbReference type="ChEBI" id="CHEBI:29105"/>
    </cofactor>
    <text evidence="3">Binds 2 Zn(2+) ions per subunit. One is catalytic and the other provides a structural contribution.</text>
</comment>
<feature type="binding site" evidence="2">
    <location>
        <position position="190"/>
    </location>
    <ligand>
        <name>dihydroxyacetone phosphate</name>
        <dbReference type="ChEBI" id="CHEBI:57642"/>
    </ligand>
</feature>
<dbReference type="GO" id="GO:0005975">
    <property type="term" value="P:carbohydrate metabolic process"/>
    <property type="evidence" value="ECO:0007669"/>
    <property type="project" value="InterPro"/>
</dbReference>
<feature type="binding site" evidence="2">
    <location>
        <begin position="219"/>
        <end position="221"/>
    </location>
    <ligand>
        <name>dihydroxyacetone phosphate</name>
        <dbReference type="ChEBI" id="CHEBI:57642"/>
    </ligand>
</feature>
<dbReference type="RefSeq" id="WP_183582744.1">
    <property type="nucleotide sequence ID" value="NZ_JACHXJ010000002.1"/>
</dbReference>
<evidence type="ECO:0000313" key="4">
    <source>
        <dbReference type="EMBL" id="MBB3128592.1"/>
    </source>
</evidence>
<evidence type="ECO:0000313" key="5">
    <source>
        <dbReference type="Proteomes" id="UP000517523"/>
    </source>
</evidence>
<dbReference type="Proteomes" id="UP000517523">
    <property type="component" value="Unassembled WGS sequence"/>
</dbReference>
<reference evidence="4 5" key="1">
    <citation type="submission" date="2020-08" db="EMBL/GenBank/DDBJ databases">
        <title>Genomic Encyclopedia of Type Strains, Phase III (KMG-III): the genomes of soil and plant-associated and newly described type strains.</title>
        <authorList>
            <person name="Whitman W."/>
        </authorList>
    </citation>
    <scope>NUCLEOTIDE SEQUENCE [LARGE SCALE GENOMIC DNA]</scope>
    <source>
        <strain evidence="4 5">CECT 5831</strain>
    </source>
</reference>
<dbReference type="NCBIfam" id="TIGR00167">
    <property type="entry name" value="cbbA"/>
    <property type="match status" value="1"/>
</dbReference>
<protein>
    <submittedName>
        <fullName evidence="4">Fructose-bisphosphate aldolase class II</fullName>
        <ecNumber evidence="4">4.1.2.13</ecNumber>
    </submittedName>
</protein>
<keyword evidence="4" id="KW-0456">Lyase</keyword>
<feature type="binding site" evidence="3">
    <location>
        <position position="144"/>
    </location>
    <ligand>
        <name>Zn(2+)</name>
        <dbReference type="ChEBI" id="CHEBI:29105"/>
        <label>2</label>
    </ligand>
</feature>
<keyword evidence="3" id="KW-0862">Zinc</keyword>
<dbReference type="PANTHER" id="PTHR30304:SF0">
    <property type="entry name" value="D-TAGATOSE-1,6-BISPHOSPHATE ALDOLASE SUBUNIT GATY-RELATED"/>
    <property type="match status" value="1"/>
</dbReference>
<feature type="binding site" evidence="2">
    <location>
        <begin position="243"/>
        <end position="246"/>
    </location>
    <ligand>
        <name>dihydroxyacetone phosphate</name>
        <dbReference type="ChEBI" id="CHEBI:57642"/>
    </ligand>
</feature>
<sequence length="310" mass="33784">MGRKKPGNVIILKEGLEQAEKNGYALGSFSPRYTPMIAPVLRAGQKAQSPLIVQISSKELVRYEITPKEFADEFYEMIKSEMITVPVMLHLDHTKEMAVIRDAIEAGFTSVMIDASEKPLEENISASAEAAAYAHCHGVSVEAELGMIGTTDFVETDKDEELYTDPLEALRFVRDTKVDALAVSCGTAHGVYMVKQPRIDYDRLQSIRKLTPVHLVLHGGSGVPAEMIRRAITLPGGGVSKVNIATDLELAFLGALGRSERMTNEECRLLSPEDLEKGRAAVEAVVSDKIANFLGSSGKAAFESIDWSEG</sequence>
<dbReference type="Pfam" id="PF01116">
    <property type="entry name" value="F_bP_aldolase"/>
    <property type="match status" value="1"/>
</dbReference>
<dbReference type="Gene3D" id="3.20.20.70">
    <property type="entry name" value="Aldolase class I"/>
    <property type="match status" value="1"/>
</dbReference>
<dbReference type="InterPro" id="IPR000771">
    <property type="entry name" value="FBA_II"/>
</dbReference>
<dbReference type="PIRSF" id="PIRSF001359">
    <property type="entry name" value="F_bP_aldolase_II"/>
    <property type="match status" value="1"/>
</dbReference>
<dbReference type="EMBL" id="JACHXJ010000002">
    <property type="protein sequence ID" value="MBB3128592.1"/>
    <property type="molecule type" value="Genomic_DNA"/>
</dbReference>
<dbReference type="EC" id="4.1.2.13" evidence="4"/>
<dbReference type="AlphaFoldDB" id="A0A839TPF7"/>
<accession>A0A839TPF7</accession>
<name>A0A839TPF7_9BACL</name>
<evidence type="ECO:0000256" key="2">
    <source>
        <dbReference type="PIRSR" id="PIRSR001359-2"/>
    </source>
</evidence>
<dbReference type="GO" id="GO:0008270">
    <property type="term" value="F:zinc ion binding"/>
    <property type="evidence" value="ECO:0007669"/>
    <property type="project" value="InterPro"/>
</dbReference>